<dbReference type="AlphaFoldDB" id="A0A1S9RK97"/>
<reference evidence="13" key="1">
    <citation type="submission" date="2015-09" db="EMBL/GenBank/DDBJ databases">
        <authorList>
            <person name="Fill T.P."/>
            <person name="Baretta J.F."/>
            <person name="de Almeida L.G."/>
            <person name="Rocha M."/>
            <person name="de Souza D.H."/>
            <person name="Malavazi I."/>
            <person name="Cerdeira L.T."/>
            <person name="Hong H."/>
            <person name="Samborskyy M."/>
            <person name="de Vasconcelos A.T."/>
            <person name="Leadlay P."/>
            <person name="Rodrigues-Filho E."/>
        </authorList>
    </citation>
    <scope>NUCLEOTIDE SEQUENCE [LARGE SCALE GENOMIC DNA]</scope>
    <source>
        <strain evidence="13">LaBioMMi 136</strain>
    </source>
</reference>
<dbReference type="PANTHER" id="PTHR17130">
    <property type="entry name" value="MITOCHONDRIAL OUTER MEMBRANE PROTEIN 25"/>
    <property type="match status" value="1"/>
</dbReference>
<keyword evidence="6 11" id="KW-0812">Transmembrane</keyword>
<keyword evidence="8 11" id="KW-1133">Transmembrane helix</keyword>
<evidence type="ECO:0000256" key="5">
    <source>
        <dbReference type="ARBA" id="ARBA00019222"/>
    </source>
</evidence>
<dbReference type="GO" id="GO:0033617">
    <property type="term" value="P:mitochondrial respiratory chain complex IV assembly"/>
    <property type="evidence" value="ECO:0007669"/>
    <property type="project" value="TreeGrafter"/>
</dbReference>
<evidence type="ECO:0000256" key="11">
    <source>
        <dbReference type="SAM" id="Phobius"/>
    </source>
</evidence>
<comment type="function">
    <text evidence="1">Required for the assembly of the mitochondrial respiratory chain complex IV (CIV), also known as cytochrome c oxidase. May participate in merging the COX1 and COX2 assembly lines.</text>
</comment>
<evidence type="ECO:0000256" key="2">
    <source>
        <dbReference type="ARBA" id="ARBA00004434"/>
    </source>
</evidence>
<sequence>MPTFQSKTFRRATTASSSFGERLGAFYRARLTRHPFLLFGLPFMAVIVAGSFALTPAAALRYERYDRKVQQLSKEEAFELGLKGPDGEEGIKRNPRRRVIGDEREEYYVRAPITRIRSIAKRLNGMLIEFTETYGEGLGQLGTETSETIRWRARRKAMIWTKNPNSRKVLDRLVSLGTRFSPRTVR</sequence>
<keyword evidence="7" id="KW-0999">Mitochondrion inner membrane</keyword>
<accession>A0A1S9RK97</accession>
<dbReference type="Proteomes" id="UP000190744">
    <property type="component" value="Unassembled WGS sequence"/>
</dbReference>
<evidence type="ECO:0000256" key="4">
    <source>
        <dbReference type="ARBA" id="ARBA00015368"/>
    </source>
</evidence>
<keyword evidence="10 11" id="KW-0472">Membrane</keyword>
<evidence type="ECO:0000256" key="3">
    <source>
        <dbReference type="ARBA" id="ARBA00008370"/>
    </source>
</evidence>
<comment type="subcellular location">
    <subcellularLocation>
        <location evidence="2">Mitochondrion inner membrane</location>
        <topology evidence="2">Single-pass membrane protein</topology>
    </subcellularLocation>
</comment>
<evidence type="ECO:0000256" key="6">
    <source>
        <dbReference type="ARBA" id="ARBA00022692"/>
    </source>
</evidence>
<dbReference type="Pfam" id="PF14138">
    <property type="entry name" value="COX16"/>
    <property type="match status" value="1"/>
</dbReference>
<dbReference type="PANTHER" id="PTHR17130:SF14">
    <property type="entry name" value="CYTOCHROME C OXIDASE ASSEMBLY PROTEIN COX16 HOMOLOG, MITOCHONDRIAL"/>
    <property type="match status" value="1"/>
</dbReference>
<comment type="caution">
    <text evidence="12">The sequence shown here is derived from an EMBL/GenBank/DDBJ whole genome shotgun (WGS) entry which is preliminary data.</text>
</comment>
<comment type="similarity">
    <text evidence="3">Belongs to the COX16 family.</text>
</comment>
<dbReference type="InterPro" id="IPR020164">
    <property type="entry name" value="Cyt_c_Oxase_assmbl_COX16"/>
</dbReference>
<evidence type="ECO:0000256" key="10">
    <source>
        <dbReference type="ARBA" id="ARBA00023136"/>
    </source>
</evidence>
<evidence type="ECO:0000256" key="9">
    <source>
        <dbReference type="ARBA" id="ARBA00023128"/>
    </source>
</evidence>
<dbReference type="GO" id="GO:0005743">
    <property type="term" value="C:mitochondrial inner membrane"/>
    <property type="evidence" value="ECO:0007669"/>
    <property type="project" value="UniProtKB-SubCell"/>
</dbReference>
<evidence type="ECO:0000313" key="12">
    <source>
        <dbReference type="EMBL" id="OOQ85781.1"/>
    </source>
</evidence>
<protein>
    <recommendedName>
        <fullName evidence="4">Cytochrome c oxidase assembly protein COX16, mitochondrial</fullName>
    </recommendedName>
    <alternativeName>
        <fullName evidence="5">Cytochrome c oxidase assembly protein cox16, mitochondrial</fullName>
    </alternativeName>
</protein>
<feature type="transmembrane region" description="Helical" evidence="11">
    <location>
        <begin position="36"/>
        <end position="60"/>
    </location>
</feature>
<evidence type="ECO:0000256" key="1">
    <source>
        <dbReference type="ARBA" id="ARBA00002490"/>
    </source>
</evidence>
<evidence type="ECO:0000256" key="8">
    <source>
        <dbReference type="ARBA" id="ARBA00022989"/>
    </source>
</evidence>
<gene>
    <name evidence="12" type="ORF">PEBR_23808</name>
</gene>
<evidence type="ECO:0000313" key="13">
    <source>
        <dbReference type="Proteomes" id="UP000190744"/>
    </source>
</evidence>
<keyword evidence="9" id="KW-0496">Mitochondrion</keyword>
<name>A0A1S9RK97_PENBI</name>
<evidence type="ECO:0000256" key="7">
    <source>
        <dbReference type="ARBA" id="ARBA00022792"/>
    </source>
</evidence>
<dbReference type="EMBL" id="LJBN01000163">
    <property type="protein sequence ID" value="OOQ85781.1"/>
    <property type="molecule type" value="Genomic_DNA"/>
</dbReference>
<organism evidence="12 13">
    <name type="scientific">Penicillium brasilianum</name>
    <dbReference type="NCBI Taxonomy" id="104259"/>
    <lineage>
        <taxon>Eukaryota</taxon>
        <taxon>Fungi</taxon>
        <taxon>Dikarya</taxon>
        <taxon>Ascomycota</taxon>
        <taxon>Pezizomycotina</taxon>
        <taxon>Eurotiomycetes</taxon>
        <taxon>Eurotiomycetidae</taxon>
        <taxon>Eurotiales</taxon>
        <taxon>Aspergillaceae</taxon>
        <taxon>Penicillium</taxon>
    </lineage>
</organism>
<proteinExistence type="inferred from homology"/>